<dbReference type="AlphaFoldDB" id="A0A8H7E6W1"/>
<dbReference type="Proteomes" id="UP000606974">
    <property type="component" value="Unassembled WGS sequence"/>
</dbReference>
<evidence type="ECO:0000313" key="3">
    <source>
        <dbReference type="Proteomes" id="UP000606974"/>
    </source>
</evidence>
<organism evidence="2 3">
    <name type="scientific">Endocarpon pusillum</name>
    <dbReference type="NCBI Taxonomy" id="364733"/>
    <lineage>
        <taxon>Eukaryota</taxon>
        <taxon>Fungi</taxon>
        <taxon>Dikarya</taxon>
        <taxon>Ascomycota</taxon>
        <taxon>Pezizomycotina</taxon>
        <taxon>Eurotiomycetes</taxon>
        <taxon>Chaetothyriomycetidae</taxon>
        <taxon>Verrucariales</taxon>
        <taxon>Verrucariaceae</taxon>
        <taxon>Endocarpon</taxon>
    </lineage>
</organism>
<accession>A0A8H7E6W1</accession>
<dbReference type="EMBL" id="JAACFV010000046">
    <property type="protein sequence ID" value="KAF7509066.1"/>
    <property type="molecule type" value="Genomic_DNA"/>
</dbReference>
<feature type="region of interest" description="Disordered" evidence="1">
    <location>
        <begin position="1"/>
        <end position="20"/>
    </location>
</feature>
<gene>
    <name evidence="2" type="ORF">GJ744_008461</name>
</gene>
<reference evidence="2" key="1">
    <citation type="submission" date="2020-02" db="EMBL/GenBank/DDBJ databases">
        <authorList>
            <person name="Palmer J.M."/>
        </authorList>
    </citation>
    <scope>NUCLEOTIDE SEQUENCE</scope>
    <source>
        <strain evidence="2">EPUS1.4</strain>
        <tissue evidence="2">Thallus</tissue>
    </source>
</reference>
<sequence length="155" mass="16102">MNIPSFARCSNRGGRGRNDTQNSIVVAKRCCSPDGSATGGAQVVARASAPQPTPPAMRTPDQLPRASIPKAPRHGQLLPILCTPLLLTAVIIPIILDPEITQTAPRIINTGGNETGPGVHAAERTTPFVPVGGDVVFDVEDGPADIRCGVSVILL</sequence>
<evidence type="ECO:0000313" key="2">
    <source>
        <dbReference type="EMBL" id="KAF7509066.1"/>
    </source>
</evidence>
<feature type="region of interest" description="Disordered" evidence="1">
    <location>
        <begin position="37"/>
        <end position="67"/>
    </location>
</feature>
<evidence type="ECO:0000256" key="1">
    <source>
        <dbReference type="SAM" id="MobiDB-lite"/>
    </source>
</evidence>
<name>A0A8H7E6W1_9EURO</name>
<keyword evidence="3" id="KW-1185">Reference proteome</keyword>
<comment type="caution">
    <text evidence="2">The sequence shown here is derived from an EMBL/GenBank/DDBJ whole genome shotgun (WGS) entry which is preliminary data.</text>
</comment>
<proteinExistence type="predicted"/>
<protein>
    <submittedName>
        <fullName evidence="2">Uncharacterized protein</fullName>
    </submittedName>
</protein>